<dbReference type="KEGG" id="pabs:JIR001_07630"/>
<evidence type="ECO:0000256" key="1">
    <source>
        <dbReference type="ARBA" id="ARBA00008857"/>
    </source>
</evidence>
<dbReference type="GO" id="GO:0015074">
    <property type="term" value="P:DNA integration"/>
    <property type="evidence" value="ECO:0007669"/>
    <property type="project" value="InterPro"/>
</dbReference>
<evidence type="ECO:0000256" key="2">
    <source>
        <dbReference type="ARBA" id="ARBA00023125"/>
    </source>
</evidence>
<accession>A0A8D5UFD2</accession>
<dbReference type="GO" id="GO:0003677">
    <property type="term" value="F:DNA binding"/>
    <property type="evidence" value="ECO:0007669"/>
    <property type="project" value="UniProtKB-KW"/>
</dbReference>
<dbReference type="Proteomes" id="UP000677436">
    <property type="component" value="Chromosome"/>
</dbReference>
<dbReference type="PROSITE" id="PS51898">
    <property type="entry name" value="TYR_RECOMBINASE"/>
    <property type="match status" value="1"/>
</dbReference>
<dbReference type="Pfam" id="PF00589">
    <property type="entry name" value="Phage_integrase"/>
    <property type="match status" value="1"/>
</dbReference>
<name>A0A8D5UFD2_9BACL</name>
<dbReference type="PANTHER" id="PTHR30349">
    <property type="entry name" value="PHAGE INTEGRASE-RELATED"/>
    <property type="match status" value="1"/>
</dbReference>
<keyword evidence="2" id="KW-0238">DNA-binding</keyword>
<proteinExistence type="inferred from homology"/>
<gene>
    <name evidence="5" type="ORF">JIR001_07630</name>
</gene>
<dbReference type="InterPro" id="IPR002104">
    <property type="entry name" value="Integrase_catalytic"/>
</dbReference>
<evidence type="ECO:0000313" key="6">
    <source>
        <dbReference type="Proteomes" id="UP000677436"/>
    </source>
</evidence>
<dbReference type="InterPro" id="IPR050090">
    <property type="entry name" value="Tyrosine_recombinase_XerCD"/>
</dbReference>
<dbReference type="PANTHER" id="PTHR30349:SF41">
    <property type="entry name" value="INTEGRASE_RECOMBINASE PROTEIN MJ0367-RELATED"/>
    <property type="match status" value="1"/>
</dbReference>
<keyword evidence="6" id="KW-1185">Reference proteome</keyword>
<dbReference type="GO" id="GO:0006310">
    <property type="term" value="P:DNA recombination"/>
    <property type="evidence" value="ECO:0007669"/>
    <property type="project" value="UniProtKB-KW"/>
</dbReference>
<dbReference type="EMBL" id="AP024601">
    <property type="protein sequence ID" value="BCU80980.1"/>
    <property type="molecule type" value="Genomic_DNA"/>
</dbReference>
<dbReference type="InterPro" id="IPR013762">
    <property type="entry name" value="Integrase-like_cat_sf"/>
</dbReference>
<reference evidence="5" key="1">
    <citation type="journal article" date="2013" name="Int. J. Syst. Evol. Microbiol.">
        <title>Polycladomyces abyssicola gen. nov., sp. nov., a thermophilic filamentous bacterium isolated from hemipelagic sediment.</title>
        <authorList>
            <person name="Tsubouchi T."/>
            <person name="Shimane Y."/>
            <person name="Mori K."/>
            <person name="Usui K."/>
            <person name="Hiraki T."/>
            <person name="Tame A."/>
            <person name="Uematsu K."/>
            <person name="Maruyama T."/>
            <person name="Hatada Y."/>
        </authorList>
    </citation>
    <scope>NUCLEOTIDE SEQUENCE</scope>
    <source>
        <strain evidence="5">JIR-001</strain>
    </source>
</reference>
<evidence type="ECO:0000256" key="3">
    <source>
        <dbReference type="ARBA" id="ARBA00023172"/>
    </source>
</evidence>
<evidence type="ECO:0000313" key="5">
    <source>
        <dbReference type="EMBL" id="BCU80980.1"/>
    </source>
</evidence>
<sequence>MKWGDVDFDRGILVVRRTVQRTVNGLIVKEQPKTDNSRRLVNISPATVDVLRQHQKRQAEEMLKFGLRDIEFIFTNTVGNLMEPRKVNHIFDRIIGKAGIPKIRFHDLRHTHATMLLKQGIHPKIVSERLGHSSIGITLDIYSHVIPSMQREAAVAIDQVLQKDRNTLSR</sequence>
<reference evidence="5" key="2">
    <citation type="journal article" date="2021" name="Microbiol. Resour. Announc.">
        <title>Complete Genome Sequence of Polycladomyces abyssicola JIR-001T, Isolated from Hemipelagic Sediment in Deep Seawater.</title>
        <authorList>
            <person name="Tsubouchi T."/>
            <person name="Kaneko Y."/>
        </authorList>
    </citation>
    <scope>NUCLEOTIDE SEQUENCE</scope>
    <source>
        <strain evidence="5">JIR-001</strain>
    </source>
</reference>
<organism evidence="5 6">
    <name type="scientific">Polycladomyces abyssicola</name>
    <dbReference type="NCBI Taxonomy" id="1125966"/>
    <lineage>
        <taxon>Bacteria</taxon>
        <taxon>Bacillati</taxon>
        <taxon>Bacillota</taxon>
        <taxon>Bacilli</taxon>
        <taxon>Bacillales</taxon>
        <taxon>Thermoactinomycetaceae</taxon>
        <taxon>Polycladomyces</taxon>
    </lineage>
</organism>
<dbReference type="Gene3D" id="1.10.443.10">
    <property type="entry name" value="Intergrase catalytic core"/>
    <property type="match status" value="1"/>
</dbReference>
<keyword evidence="3" id="KW-0233">DNA recombination</keyword>
<dbReference type="CDD" id="cd01189">
    <property type="entry name" value="INT_ICEBs1_C_like"/>
    <property type="match status" value="1"/>
</dbReference>
<evidence type="ECO:0000259" key="4">
    <source>
        <dbReference type="PROSITE" id="PS51898"/>
    </source>
</evidence>
<protein>
    <recommendedName>
        <fullName evidence="4">Tyr recombinase domain-containing protein</fullName>
    </recommendedName>
</protein>
<dbReference type="InterPro" id="IPR011010">
    <property type="entry name" value="DNA_brk_join_enz"/>
</dbReference>
<dbReference type="AlphaFoldDB" id="A0A8D5UFD2"/>
<dbReference type="SUPFAM" id="SSF56349">
    <property type="entry name" value="DNA breaking-rejoining enzymes"/>
    <property type="match status" value="1"/>
</dbReference>
<feature type="domain" description="Tyr recombinase" evidence="4">
    <location>
        <begin position="1"/>
        <end position="155"/>
    </location>
</feature>
<comment type="similarity">
    <text evidence="1">Belongs to the 'phage' integrase family.</text>
</comment>